<comment type="caution">
    <text evidence="3">The sequence shown here is derived from an EMBL/GenBank/DDBJ whole genome shotgun (WGS) entry which is preliminary data.</text>
</comment>
<name>A0A0M2PY55_PROHO</name>
<feature type="transmembrane region" description="Helical" evidence="2">
    <location>
        <begin position="71"/>
        <end position="98"/>
    </location>
</feature>
<dbReference type="EMBL" id="AJTX02000002">
    <property type="protein sequence ID" value="KKJ01105.1"/>
    <property type="molecule type" value="Genomic_DNA"/>
</dbReference>
<keyword evidence="2" id="KW-0472">Membrane</keyword>
<dbReference type="Proteomes" id="UP000034681">
    <property type="component" value="Unassembled WGS sequence"/>
</dbReference>
<evidence type="ECO:0000313" key="3">
    <source>
        <dbReference type="EMBL" id="KKJ01105.1"/>
    </source>
</evidence>
<feature type="compositionally biased region" description="Low complexity" evidence="1">
    <location>
        <begin position="188"/>
        <end position="215"/>
    </location>
</feature>
<sequence length="230" mass="23500">MTDSAFNWKFWIPVEIGTVFVGIAIGTFMGSIYRTSGIVPTVATGMMVSFLMGGFAGWLDTKRSLIQAQWFNGVILAVAMGAGALNLAIAISLAPMAFWQAFLPDQLPPWHQICQILGAIGGIIGGTITGLVLVRQQAAMAATAAGMAEPALTPPLAPEPLAPDLAHPDPLTRTDGEWVPGVPSSLRAVAAVSDSGSDSGSDPVADPVADPAAIAPAPPVATTPSPPPAP</sequence>
<feature type="compositionally biased region" description="Basic and acidic residues" evidence="1">
    <location>
        <begin position="166"/>
        <end position="176"/>
    </location>
</feature>
<evidence type="ECO:0000313" key="4">
    <source>
        <dbReference type="Proteomes" id="UP000034681"/>
    </source>
</evidence>
<accession>A0A0M2PY55</accession>
<feature type="transmembrane region" description="Helical" evidence="2">
    <location>
        <begin position="38"/>
        <end position="59"/>
    </location>
</feature>
<proteinExistence type="predicted"/>
<keyword evidence="4" id="KW-1185">Reference proteome</keyword>
<protein>
    <submittedName>
        <fullName evidence="3">Uncharacterized protein</fullName>
    </submittedName>
</protein>
<feature type="compositionally biased region" description="Pro residues" evidence="1">
    <location>
        <begin position="216"/>
        <end position="230"/>
    </location>
</feature>
<dbReference type="RefSeq" id="WP_017713672.1">
    <property type="nucleotide sequence ID" value="NZ_KB235941.1"/>
</dbReference>
<evidence type="ECO:0000256" key="2">
    <source>
        <dbReference type="SAM" id="Phobius"/>
    </source>
</evidence>
<dbReference type="AlphaFoldDB" id="A0A0M2PY55"/>
<dbReference type="STRING" id="317619.GCA_000332315_03478"/>
<keyword evidence="2" id="KW-1133">Transmembrane helix</keyword>
<feature type="region of interest" description="Disordered" evidence="1">
    <location>
        <begin position="153"/>
        <end position="230"/>
    </location>
</feature>
<evidence type="ECO:0000256" key="1">
    <source>
        <dbReference type="SAM" id="MobiDB-lite"/>
    </source>
</evidence>
<keyword evidence="2" id="KW-0812">Transmembrane</keyword>
<feature type="transmembrane region" description="Helical" evidence="2">
    <location>
        <begin position="110"/>
        <end position="134"/>
    </location>
</feature>
<gene>
    <name evidence="3" type="ORF">PROH_01525</name>
</gene>
<organism evidence="3 4">
    <name type="scientific">Prochlorothrix hollandica PCC 9006 = CALU 1027</name>
    <dbReference type="NCBI Taxonomy" id="317619"/>
    <lineage>
        <taxon>Bacteria</taxon>
        <taxon>Bacillati</taxon>
        <taxon>Cyanobacteriota</taxon>
        <taxon>Cyanophyceae</taxon>
        <taxon>Prochlorotrichales</taxon>
        <taxon>Prochlorotrichaceae</taxon>
        <taxon>Prochlorothrix</taxon>
    </lineage>
</organism>
<reference evidence="3" key="1">
    <citation type="submission" date="2012-04" db="EMBL/GenBank/DDBJ databases">
        <authorList>
            <person name="Borisov I.G."/>
            <person name="Ivanikova N.V."/>
            <person name="Pinevich A.V."/>
        </authorList>
    </citation>
    <scope>NUCLEOTIDE SEQUENCE</scope>
    <source>
        <strain evidence="3">CALU 1027</strain>
    </source>
</reference>
<feature type="transmembrane region" description="Helical" evidence="2">
    <location>
        <begin position="12"/>
        <end position="32"/>
    </location>
</feature>